<evidence type="ECO:0000259" key="9">
    <source>
        <dbReference type="Pfam" id="PF20216"/>
    </source>
</evidence>
<evidence type="ECO:0000256" key="3">
    <source>
        <dbReference type="ARBA" id="ARBA00022692"/>
    </source>
</evidence>
<feature type="domain" description="DUF6576" evidence="9">
    <location>
        <begin position="258"/>
        <end position="287"/>
    </location>
</feature>
<protein>
    <submittedName>
        <fullName evidence="10">Rhomboid family protein</fullName>
    </submittedName>
</protein>
<feature type="domain" description="Peptidase S54 rhomboid" evidence="8">
    <location>
        <begin position="73"/>
        <end position="217"/>
    </location>
</feature>
<evidence type="ECO:0000259" key="8">
    <source>
        <dbReference type="Pfam" id="PF01694"/>
    </source>
</evidence>
<evidence type="ECO:0000256" key="6">
    <source>
        <dbReference type="ARBA" id="ARBA00023136"/>
    </source>
</evidence>
<gene>
    <name evidence="10" type="ORF">MFFC18_49890</name>
</gene>
<dbReference type="InterPro" id="IPR022764">
    <property type="entry name" value="Peptidase_S54_rhomboid_dom"/>
</dbReference>
<evidence type="ECO:0000256" key="2">
    <source>
        <dbReference type="ARBA" id="ARBA00009045"/>
    </source>
</evidence>
<evidence type="ECO:0000256" key="4">
    <source>
        <dbReference type="ARBA" id="ARBA00022801"/>
    </source>
</evidence>
<evidence type="ECO:0000313" key="11">
    <source>
        <dbReference type="Proteomes" id="UP000322214"/>
    </source>
</evidence>
<dbReference type="Proteomes" id="UP000322214">
    <property type="component" value="Chromosome"/>
</dbReference>
<dbReference type="Gene3D" id="1.20.1540.10">
    <property type="entry name" value="Rhomboid-like"/>
    <property type="match status" value="1"/>
</dbReference>
<accession>A0A5B9PK60</accession>
<sequence length="293" mass="33910">MGFEDRQYTREDSMFGGDRTGLAQFSIVAILIAINFIVWIADTFSPVVVKIPEAGVYVHWVSSWLRLDTGRPWMIWTFLTYGFTHASIESSIWHIIFNMFVLFMFGRPVAERLGRYEFLRFYLSAIVFAGLAFFFWYLIIGERGSCVGASGATMAVLILFILWYPHQKLYLMGVVEVPAWLMGAGVIGYDLLRAFSPNSEVAWQAHLGGALFAWLYLHFEWNFRWMGSLTEWIPKRKGNLNIYNPDTRSTKSDQLRVEGDRILAKISEEGEESLSRKERKTLEKYSKMLRSEK</sequence>
<dbReference type="InterPro" id="IPR035952">
    <property type="entry name" value="Rhomboid-like_sf"/>
</dbReference>
<dbReference type="EMBL" id="CP042912">
    <property type="protein sequence ID" value="QEG25066.1"/>
    <property type="molecule type" value="Genomic_DNA"/>
</dbReference>
<dbReference type="SUPFAM" id="SSF144091">
    <property type="entry name" value="Rhomboid-like"/>
    <property type="match status" value="1"/>
</dbReference>
<organism evidence="10 11">
    <name type="scientific">Mariniblastus fucicola</name>
    <dbReference type="NCBI Taxonomy" id="980251"/>
    <lineage>
        <taxon>Bacteria</taxon>
        <taxon>Pseudomonadati</taxon>
        <taxon>Planctomycetota</taxon>
        <taxon>Planctomycetia</taxon>
        <taxon>Pirellulales</taxon>
        <taxon>Pirellulaceae</taxon>
        <taxon>Mariniblastus</taxon>
    </lineage>
</organism>
<feature type="transmembrane region" description="Helical" evidence="7">
    <location>
        <begin position="201"/>
        <end position="219"/>
    </location>
</feature>
<dbReference type="InterPro" id="IPR046483">
    <property type="entry name" value="DUF6576"/>
</dbReference>
<feature type="transmembrane region" description="Helical" evidence="7">
    <location>
        <begin position="73"/>
        <end position="106"/>
    </location>
</feature>
<feature type="transmembrane region" description="Helical" evidence="7">
    <location>
        <begin position="169"/>
        <end position="189"/>
    </location>
</feature>
<feature type="transmembrane region" description="Helical" evidence="7">
    <location>
        <begin position="118"/>
        <end position="139"/>
    </location>
</feature>
<evidence type="ECO:0000313" key="10">
    <source>
        <dbReference type="EMBL" id="QEG25066.1"/>
    </source>
</evidence>
<dbReference type="GO" id="GO:0004252">
    <property type="term" value="F:serine-type endopeptidase activity"/>
    <property type="evidence" value="ECO:0007669"/>
    <property type="project" value="InterPro"/>
</dbReference>
<reference evidence="10 11" key="1">
    <citation type="submission" date="2019-08" db="EMBL/GenBank/DDBJ databases">
        <title>Deep-cultivation of Planctomycetes and their phenomic and genomic characterization uncovers novel biology.</title>
        <authorList>
            <person name="Wiegand S."/>
            <person name="Jogler M."/>
            <person name="Boedeker C."/>
            <person name="Pinto D."/>
            <person name="Vollmers J."/>
            <person name="Rivas-Marin E."/>
            <person name="Kohn T."/>
            <person name="Peeters S.H."/>
            <person name="Heuer A."/>
            <person name="Rast P."/>
            <person name="Oberbeckmann S."/>
            <person name="Bunk B."/>
            <person name="Jeske O."/>
            <person name="Meyerdierks A."/>
            <person name="Storesund J.E."/>
            <person name="Kallscheuer N."/>
            <person name="Luecker S."/>
            <person name="Lage O.M."/>
            <person name="Pohl T."/>
            <person name="Merkel B.J."/>
            <person name="Hornburger P."/>
            <person name="Mueller R.-W."/>
            <person name="Bruemmer F."/>
            <person name="Labrenz M."/>
            <person name="Spormann A.M."/>
            <person name="Op den Camp H."/>
            <person name="Overmann J."/>
            <person name="Amann R."/>
            <person name="Jetten M.S.M."/>
            <person name="Mascher T."/>
            <person name="Medema M.H."/>
            <person name="Devos D.P."/>
            <person name="Kaster A.-K."/>
            <person name="Ovreas L."/>
            <person name="Rohde M."/>
            <person name="Galperin M.Y."/>
            <person name="Jogler C."/>
        </authorList>
    </citation>
    <scope>NUCLEOTIDE SEQUENCE [LARGE SCALE GENOMIC DNA]</scope>
    <source>
        <strain evidence="10 11">FC18</strain>
    </source>
</reference>
<dbReference type="OrthoDB" id="9813074at2"/>
<keyword evidence="4" id="KW-0378">Hydrolase</keyword>
<dbReference type="KEGG" id="mff:MFFC18_49890"/>
<keyword evidence="11" id="KW-1185">Reference proteome</keyword>
<proteinExistence type="inferred from homology"/>
<dbReference type="PANTHER" id="PTHR43731:SF14">
    <property type="entry name" value="PRESENILIN-ASSOCIATED RHOMBOID-LIKE PROTEIN, MITOCHONDRIAL"/>
    <property type="match status" value="1"/>
</dbReference>
<dbReference type="STRING" id="980251.GCA_001642875_01367"/>
<feature type="transmembrane region" description="Helical" evidence="7">
    <location>
        <begin position="21"/>
        <end position="41"/>
    </location>
</feature>
<dbReference type="Pfam" id="PF01694">
    <property type="entry name" value="Rhomboid"/>
    <property type="match status" value="1"/>
</dbReference>
<comment type="similarity">
    <text evidence="2">Belongs to the peptidase S54 family.</text>
</comment>
<keyword evidence="6 7" id="KW-0472">Membrane</keyword>
<dbReference type="RefSeq" id="WP_084417060.1">
    <property type="nucleotide sequence ID" value="NZ_CP042912.1"/>
</dbReference>
<keyword evidence="3 7" id="KW-0812">Transmembrane</keyword>
<dbReference type="GO" id="GO:0016020">
    <property type="term" value="C:membrane"/>
    <property type="evidence" value="ECO:0007669"/>
    <property type="project" value="UniProtKB-SubCell"/>
</dbReference>
<evidence type="ECO:0000256" key="1">
    <source>
        <dbReference type="ARBA" id="ARBA00004141"/>
    </source>
</evidence>
<evidence type="ECO:0000256" key="5">
    <source>
        <dbReference type="ARBA" id="ARBA00022989"/>
    </source>
</evidence>
<dbReference type="AlphaFoldDB" id="A0A5B9PK60"/>
<evidence type="ECO:0000256" key="7">
    <source>
        <dbReference type="SAM" id="Phobius"/>
    </source>
</evidence>
<name>A0A5B9PK60_9BACT</name>
<keyword evidence="5 7" id="KW-1133">Transmembrane helix</keyword>
<dbReference type="InterPro" id="IPR050925">
    <property type="entry name" value="Rhomboid_protease_S54"/>
</dbReference>
<dbReference type="PANTHER" id="PTHR43731">
    <property type="entry name" value="RHOMBOID PROTEASE"/>
    <property type="match status" value="1"/>
</dbReference>
<comment type="subcellular location">
    <subcellularLocation>
        <location evidence="1">Membrane</location>
        <topology evidence="1">Multi-pass membrane protein</topology>
    </subcellularLocation>
</comment>
<dbReference type="Pfam" id="PF20216">
    <property type="entry name" value="DUF6576"/>
    <property type="match status" value="1"/>
</dbReference>
<feature type="transmembrane region" description="Helical" evidence="7">
    <location>
        <begin position="145"/>
        <end position="164"/>
    </location>
</feature>